<dbReference type="Proteomes" id="UP000472372">
    <property type="component" value="Chromosome 2"/>
</dbReference>
<dbReference type="AlphaFoldDB" id="A0A6S6VS21"/>
<gene>
    <name evidence="1" type="ORF">PTTW11_01493</name>
</gene>
<accession>A0A6S6VS21</accession>
<protein>
    <submittedName>
        <fullName evidence="1">Uncharacterized protein</fullName>
    </submittedName>
</protein>
<sequence>MKSILPTLFVIVAAVNALIPSQLDGCEYKKLGVDPWDDCEGACKSINCPLACNRIGSKDRPKYVVVGNYNGPIINTCSCICYLQ</sequence>
<dbReference type="EMBL" id="HG992978">
    <property type="protein sequence ID" value="CAE7007070.1"/>
    <property type="molecule type" value="Genomic_DNA"/>
</dbReference>
<proteinExistence type="predicted"/>
<organism evidence="1 2">
    <name type="scientific">Pyrenophora teres f. teres</name>
    <dbReference type="NCBI Taxonomy" id="97479"/>
    <lineage>
        <taxon>Eukaryota</taxon>
        <taxon>Fungi</taxon>
        <taxon>Dikarya</taxon>
        <taxon>Ascomycota</taxon>
        <taxon>Pezizomycotina</taxon>
        <taxon>Dothideomycetes</taxon>
        <taxon>Pleosporomycetidae</taxon>
        <taxon>Pleosporales</taxon>
        <taxon>Pleosporineae</taxon>
        <taxon>Pleosporaceae</taxon>
        <taxon>Pyrenophora</taxon>
    </lineage>
</organism>
<evidence type="ECO:0000313" key="1">
    <source>
        <dbReference type="EMBL" id="CAE7007070.1"/>
    </source>
</evidence>
<name>A0A6S6VS21_9PLEO</name>
<evidence type="ECO:0000313" key="2">
    <source>
        <dbReference type="Proteomes" id="UP000472372"/>
    </source>
</evidence>
<reference evidence="1" key="1">
    <citation type="submission" date="2021-02" db="EMBL/GenBank/DDBJ databases">
        <authorList>
            <person name="Syme A R."/>
            <person name="Syme A R."/>
            <person name="Moolhuijzen P."/>
        </authorList>
    </citation>
    <scope>NUCLEOTIDE SEQUENCE</scope>
    <source>
        <strain evidence="1">W1-1</strain>
    </source>
</reference>